<evidence type="ECO:0000313" key="6">
    <source>
        <dbReference type="Proteomes" id="UP000323011"/>
    </source>
</evidence>
<accession>A0A5A8D3S3</accession>
<dbReference type="EMBL" id="VLTM01000052">
    <property type="protein sequence ID" value="KAA0159518.1"/>
    <property type="molecule type" value="Genomic_DNA"/>
</dbReference>
<evidence type="ECO:0000313" key="5">
    <source>
        <dbReference type="Proteomes" id="UP000322899"/>
    </source>
</evidence>
<gene>
    <name evidence="4" type="ORF">FNF27_05862</name>
    <name evidence="3" type="ORF">FNF28_05669</name>
    <name evidence="1" type="ORF">FNF29_02599</name>
    <name evidence="2" type="ORF">FNF31_04757</name>
</gene>
<dbReference type="Proteomes" id="UP000325113">
    <property type="component" value="Unassembled WGS sequence"/>
</dbReference>
<evidence type="ECO:0000313" key="1">
    <source>
        <dbReference type="EMBL" id="KAA0154379.1"/>
    </source>
</evidence>
<name>A0A5A8D3S3_CAFRO</name>
<evidence type="ECO:0000313" key="2">
    <source>
        <dbReference type="EMBL" id="KAA0159518.1"/>
    </source>
</evidence>
<keyword evidence="6" id="KW-1185">Reference proteome</keyword>
<dbReference type="EMBL" id="VLTO01000045">
    <property type="protein sequence ID" value="KAA0172638.1"/>
    <property type="molecule type" value="Genomic_DNA"/>
</dbReference>
<dbReference type="Proteomes" id="UP000323011">
    <property type="component" value="Unassembled WGS sequence"/>
</dbReference>
<dbReference type="Proteomes" id="UP000322899">
    <property type="component" value="Unassembled WGS sequence"/>
</dbReference>
<evidence type="ECO:0000313" key="4">
    <source>
        <dbReference type="EMBL" id="KAA0172638.1"/>
    </source>
</evidence>
<sequence length="436" mass="48262">MSFSCTRCVGDGEDSNDPYSAHTKHKCAFAYVRMDSSKKLSRPPRTLPHLCVKKERSDVYIEALRTTPDRELGQSDTSLKSIAEVADEVGGEIAFVTFETASLCDAGVQQFTNLLPNDGDTPQERITAVVNRAVARHREMLSHLSPVQAHYDESTWVQHVFDNEIDSACDLFISMSREERQEMGLHRMVDPGIDPLMPAQNLGVAMLARQMNRAHAFIESSAGHMGPDARDKLFNYINLGKWSLETSCRYLDCIVDPGSYLVYDDLVGTDGKPLGEGLGLPCRYCRRLPSRVHESRTSLIASVDVLRNGICAAMRTYRAEGRHSKGDECFLGMGHAFVRALQATRQSMDDVSGATDHRADAAVTALSLAMESTGLCQVKMHSIGHFATRMKADVQENLLDKSEALRDDIEDVERARLLGEWRSRGVRGPAAPSLDP</sequence>
<evidence type="ECO:0000313" key="7">
    <source>
        <dbReference type="Proteomes" id="UP000324907"/>
    </source>
</evidence>
<dbReference type="EMBL" id="VLTN01000012">
    <property type="protein sequence ID" value="KAA0154379.1"/>
    <property type="molecule type" value="Genomic_DNA"/>
</dbReference>
<comment type="caution">
    <text evidence="3">The sequence shown here is derived from an EMBL/GenBank/DDBJ whole genome shotgun (WGS) entry which is preliminary data.</text>
</comment>
<dbReference type="AlphaFoldDB" id="A0A5A8D3S3"/>
<evidence type="ECO:0000313" key="8">
    <source>
        <dbReference type="Proteomes" id="UP000325113"/>
    </source>
</evidence>
<proteinExistence type="predicted"/>
<dbReference type="Proteomes" id="UP000324907">
    <property type="component" value="Unassembled WGS sequence"/>
</dbReference>
<dbReference type="EMBL" id="VLTL01000120">
    <property type="protein sequence ID" value="KAA0159815.1"/>
    <property type="molecule type" value="Genomic_DNA"/>
</dbReference>
<protein>
    <submittedName>
        <fullName evidence="3">Uncharacterized protein</fullName>
    </submittedName>
</protein>
<reference evidence="5 6" key="1">
    <citation type="submission" date="2019-07" db="EMBL/GenBank/DDBJ databases">
        <title>Genomes of Cafeteria roenbergensis.</title>
        <authorList>
            <person name="Fischer M.G."/>
            <person name="Hackl T."/>
            <person name="Roman M."/>
        </authorList>
    </citation>
    <scope>NUCLEOTIDE SEQUENCE [LARGE SCALE GENOMIC DNA]</scope>
    <source>
        <strain evidence="1 6">BVI</strain>
        <strain evidence="2 8">Cflag</strain>
        <strain evidence="4 5">E4-10P</strain>
        <strain evidence="3 7">RCC970-E3</strain>
    </source>
</reference>
<organism evidence="3 7">
    <name type="scientific">Cafeteria roenbergensis</name>
    <name type="common">Marine flagellate</name>
    <dbReference type="NCBI Taxonomy" id="33653"/>
    <lineage>
        <taxon>Eukaryota</taxon>
        <taxon>Sar</taxon>
        <taxon>Stramenopiles</taxon>
        <taxon>Bigyra</taxon>
        <taxon>Opalozoa</taxon>
        <taxon>Bicosoecida</taxon>
        <taxon>Cafeteriaceae</taxon>
        <taxon>Cafeteria</taxon>
    </lineage>
</organism>
<evidence type="ECO:0000313" key="3">
    <source>
        <dbReference type="EMBL" id="KAA0159815.1"/>
    </source>
</evidence>